<comment type="function">
    <text evidence="7">Catalyzes the anaerobic formation of alpha-ketobutyrate and ammonia from threonine in a two-step reaction. The first step involved a dehydration of threonine and a production of enamine intermediates (aminocrotonate), which tautomerizes to its imine form (iminobutyrate). Both intermediates are unstable and short-lived. The second step is the nonenzymatic hydrolysis of the enamine/imine intermediates to form 2-ketobutyrate and free ammonia. In the low water environment of the cell, the second step is accelerated by RidA.</text>
</comment>
<dbReference type="GO" id="GO:0006567">
    <property type="term" value="P:L-threonine catabolic process"/>
    <property type="evidence" value="ECO:0007669"/>
    <property type="project" value="TreeGrafter"/>
</dbReference>
<dbReference type="Pfam" id="PF00291">
    <property type="entry name" value="PALP"/>
    <property type="match status" value="1"/>
</dbReference>
<dbReference type="GO" id="GO:0004794">
    <property type="term" value="F:threonine deaminase activity"/>
    <property type="evidence" value="ECO:0007669"/>
    <property type="project" value="UniProtKB-EC"/>
</dbReference>
<keyword evidence="11" id="KW-1185">Reference proteome</keyword>
<dbReference type="EC" id="4.3.1.19" evidence="4"/>
<dbReference type="Gene3D" id="3.40.50.1100">
    <property type="match status" value="2"/>
</dbReference>
<dbReference type="SUPFAM" id="SSF53686">
    <property type="entry name" value="Tryptophan synthase beta subunit-like PLP-dependent enzymes"/>
    <property type="match status" value="1"/>
</dbReference>
<comment type="similarity">
    <text evidence="3">Belongs to the serine/threonine dehydratase family.</text>
</comment>
<dbReference type="PANTHER" id="PTHR48078">
    <property type="entry name" value="THREONINE DEHYDRATASE, MITOCHONDRIAL-RELATED"/>
    <property type="match status" value="1"/>
</dbReference>
<evidence type="ECO:0000256" key="5">
    <source>
        <dbReference type="ARBA" id="ARBA00022898"/>
    </source>
</evidence>
<evidence type="ECO:0000259" key="9">
    <source>
        <dbReference type="Pfam" id="PF00291"/>
    </source>
</evidence>
<evidence type="ECO:0000256" key="1">
    <source>
        <dbReference type="ARBA" id="ARBA00001274"/>
    </source>
</evidence>
<protein>
    <recommendedName>
        <fullName evidence="4">threonine ammonia-lyase</fullName>
        <ecNumber evidence="4">4.3.1.19</ecNumber>
    </recommendedName>
    <alternativeName>
        <fullName evidence="8">Threonine deaminase</fullName>
    </alternativeName>
</protein>
<proteinExistence type="inferred from homology"/>
<dbReference type="Proteomes" id="UP000184052">
    <property type="component" value="Unassembled WGS sequence"/>
</dbReference>
<organism evidence="10 11">
    <name type="scientific">Dethiosulfatibacter aminovorans DSM 17477</name>
    <dbReference type="NCBI Taxonomy" id="1121476"/>
    <lineage>
        <taxon>Bacteria</taxon>
        <taxon>Bacillati</taxon>
        <taxon>Bacillota</taxon>
        <taxon>Tissierellia</taxon>
        <taxon>Dethiosulfatibacter</taxon>
    </lineage>
</organism>
<dbReference type="GO" id="GO:0003941">
    <property type="term" value="F:L-serine ammonia-lyase activity"/>
    <property type="evidence" value="ECO:0007669"/>
    <property type="project" value="TreeGrafter"/>
</dbReference>
<dbReference type="STRING" id="1121476.SAMN02745751_02120"/>
<comment type="catalytic activity">
    <reaction evidence="1">
        <text>L-threonine = 2-oxobutanoate + NH4(+)</text>
        <dbReference type="Rhea" id="RHEA:22108"/>
        <dbReference type="ChEBI" id="CHEBI:16763"/>
        <dbReference type="ChEBI" id="CHEBI:28938"/>
        <dbReference type="ChEBI" id="CHEBI:57926"/>
        <dbReference type="EC" id="4.3.1.19"/>
    </reaction>
</comment>
<dbReference type="AlphaFoldDB" id="A0A1M6HUU7"/>
<evidence type="ECO:0000256" key="8">
    <source>
        <dbReference type="ARBA" id="ARBA00031427"/>
    </source>
</evidence>
<dbReference type="PANTHER" id="PTHR48078:SF6">
    <property type="entry name" value="L-THREONINE DEHYDRATASE CATABOLIC TDCB"/>
    <property type="match status" value="1"/>
</dbReference>
<evidence type="ECO:0000256" key="2">
    <source>
        <dbReference type="ARBA" id="ARBA00001933"/>
    </source>
</evidence>
<gene>
    <name evidence="10" type="ORF">SAMN02745751_02120</name>
</gene>
<dbReference type="FunFam" id="3.40.50.1100:FF:000005">
    <property type="entry name" value="Threonine dehydratase catabolic"/>
    <property type="match status" value="1"/>
</dbReference>
<keyword evidence="5" id="KW-0663">Pyridoxal phosphate</keyword>
<dbReference type="OrthoDB" id="9811476at2"/>
<comment type="cofactor">
    <cofactor evidence="2">
        <name>pyridoxal 5'-phosphate</name>
        <dbReference type="ChEBI" id="CHEBI:597326"/>
    </cofactor>
</comment>
<evidence type="ECO:0000256" key="7">
    <source>
        <dbReference type="ARBA" id="ARBA00025527"/>
    </source>
</evidence>
<dbReference type="InterPro" id="IPR036052">
    <property type="entry name" value="TrpB-like_PALP_sf"/>
</dbReference>
<dbReference type="GO" id="GO:0006565">
    <property type="term" value="P:L-serine catabolic process"/>
    <property type="evidence" value="ECO:0007669"/>
    <property type="project" value="TreeGrafter"/>
</dbReference>
<evidence type="ECO:0000256" key="3">
    <source>
        <dbReference type="ARBA" id="ARBA00010869"/>
    </source>
</evidence>
<dbReference type="InterPro" id="IPR050147">
    <property type="entry name" value="Ser/Thr_Dehydratase"/>
</dbReference>
<dbReference type="GO" id="GO:0009097">
    <property type="term" value="P:isoleucine biosynthetic process"/>
    <property type="evidence" value="ECO:0007669"/>
    <property type="project" value="TreeGrafter"/>
</dbReference>
<name>A0A1M6HUU7_9FIRM</name>
<evidence type="ECO:0000256" key="6">
    <source>
        <dbReference type="ARBA" id="ARBA00023239"/>
    </source>
</evidence>
<keyword evidence="6" id="KW-0456">Lyase</keyword>
<evidence type="ECO:0000313" key="10">
    <source>
        <dbReference type="EMBL" id="SHJ25951.1"/>
    </source>
</evidence>
<feature type="domain" description="Tryptophan synthase beta chain-like PALP" evidence="9">
    <location>
        <begin position="19"/>
        <end position="305"/>
    </location>
</feature>
<evidence type="ECO:0000256" key="4">
    <source>
        <dbReference type="ARBA" id="ARBA00012096"/>
    </source>
</evidence>
<dbReference type="InterPro" id="IPR001926">
    <property type="entry name" value="TrpB-like_PALP"/>
</dbReference>
<dbReference type="CDD" id="cd01562">
    <property type="entry name" value="Thr-dehyd"/>
    <property type="match status" value="1"/>
</dbReference>
<dbReference type="EMBL" id="FQZL01000014">
    <property type="protein sequence ID" value="SHJ25951.1"/>
    <property type="molecule type" value="Genomic_DNA"/>
</dbReference>
<reference evidence="10 11" key="1">
    <citation type="submission" date="2016-11" db="EMBL/GenBank/DDBJ databases">
        <authorList>
            <person name="Jaros S."/>
            <person name="Januszkiewicz K."/>
            <person name="Wedrychowicz H."/>
        </authorList>
    </citation>
    <scope>NUCLEOTIDE SEQUENCE [LARGE SCALE GENOMIC DNA]</scope>
    <source>
        <strain evidence="10 11">DSM 17477</strain>
    </source>
</reference>
<dbReference type="RefSeq" id="WP_073049553.1">
    <property type="nucleotide sequence ID" value="NZ_FQZL01000014.1"/>
</dbReference>
<sequence length="322" mass="35747">MVDIDLIRSAKKRIDSYLNNTILEKSSYVFQDNTEMYMKLESLNPVNRSYKIRGVISKLTTLSDEEKKVGVTAISSGNHGAALAYGASLMGIKNVEVYVPTTTPQSKVEKIRRYGGRANLVADTFDKTYELAKKDIASKGLTLVDPRDDEICIAGHGTIGLEIIEQLQDVDAVLVPIGSGGLITGIGSYIKQSKNNVKVYGVQTDMNPSMLDSFKENHWYEKYPIKGSSLCDALIGGISRFAYDNARECVDDILLVDEKEIIDATASMIFDEKLVAEPSSAITYAAYRRYFELFENRKTVLVITGSNIDFELLGKLTSEWTK</sequence>
<evidence type="ECO:0000313" key="11">
    <source>
        <dbReference type="Proteomes" id="UP000184052"/>
    </source>
</evidence>
<accession>A0A1M6HUU7</accession>